<dbReference type="InParanoid" id="A0A4W3J0Q3"/>
<name>A0A4W3J0Q3_CALMI</name>
<comment type="similarity">
    <text evidence="1">Belongs to the MDFI family.</text>
</comment>
<evidence type="ECO:0000256" key="2">
    <source>
        <dbReference type="SAM" id="MobiDB-lite"/>
    </source>
</evidence>
<reference evidence="3" key="5">
    <citation type="submission" date="2025-09" db="UniProtKB">
        <authorList>
            <consortium name="Ensembl"/>
        </authorList>
    </citation>
    <scope>IDENTIFICATION</scope>
</reference>
<evidence type="ECO:0000256" key="1">
    <source>
        <dbReference type="ARBA" id="ARBA00025778"/>
    </source>
</evidence>
<evidence type="ECO:0000313" key="4">
    <source>
        <dbReference type="Proteomes" id="UP000314986"/>
    </source>
</evidence>
<reference evidence="4" key="3">
    <citation type="journal article" date="2014" name="Nature">
        <title>Elephant shark genome provides unique insights into gnathostome evolution.</title>
        <authorList>
            <consortium name="International Elephant Shark Genome Sequencing Consortium"/>
            <person name="Venkatesh B."/>
            <person name="Lee A.P."/>
            <person name="Ravi V."/>
            <person name="Maurya A.K."/>
            <person name="Lian M.M."/>
            <person name="Swann J.B."/>
            <person name="Ohta Y."/>
            <person name="Flajnik M.F."/>
            <person name="Sutoh Y."/>
            <person name="Kasahara M."/>
            <person name="Hoon S."/>
            <person name="Gangu V."/>
            <person name="Roy S.W."/>
            <person name="Irimia M."/>
            <person name="Korzh V."/>
            <person name="Kondrychyn I."/>
            <person name="Lim Z.W."/>
            <person name="Tay B.H."/>
            <person name="Tohari S."/>
            <person name="Kong K.W."/>
            <person name="Ho S."/>
            <person name="Lorente-Galdos B."/>
            <person name="Quilez J."/>
            <person name="Marques-Bonet T."/>
            <person name="Raney B.J."/>
            <person name="Ingham P.W."/>
            <person name="Tay A."/>
            <person name="Hillier L.W."/>
            <person name="Minx P."/>
            <person name="Boehm T."/>
            <person name="Wilson R.K."/>
            <person name="Brenner S."/>
            <person name="Warren W.C."/>
        </authorList>
    </citation>
    <scope>NUCLEOTIDE SEQUENCE [LARGE SCALE GENOMIC DNA]</scope>
</reference>
<feature type="region of interest" description="Disordered" evidence="2">
    <location>
        <begin position="1"/>
        <end position="75"/>
    </location>
</feature>
<keyword evidence="4" id="KW-1185">Reference proteome</keyword>
<dbReference type="Proteomes" id="UP000314986">
    <property type="component" value="Unassembled WGS sequence"/>
</dbReference>
<gene>
    <name evidence="3" type="primary">mdfi</name>
</gene>
<dbReference type="Ensembl" id="ENSCMIT00000033701.1">
    <property type="protein sequence ID" value="ENSCMIP00000033196.1"/>
    <property type="gene ID" value="ENSCMIG00000014178.1"/>
</dbReference>
<dbReference type="AlphaFoldDB" id="A0A4W3J0Q3"/>
<organism evidence="3 4">
    <name type="scientific">Callorhinchus milii</name>
    <name type="common">Ghost shark</name>
    <dbReference type="NCBI Taxonomy" id="7868"/>
    <lineage>
        <taxon>Eukaryota</taxon>
        <taxon>Metazoa</taxon>
        <taxon>Chordata</taxon>
        <taxon>Craniata</taxon>
        <taxon>Vertebrata</taxon>
        <taxon>Chondrichthyes</taxon>
        <taxon>Holocephali</taxon>
        <taxon>Chimaeriformes</taxon>
        <taxon>Callorhinchidae</taxon>
        <taxon>Callorhinchus</taxon>
    </lineage>
</organism>
<dbReference type="GeneTree" id="ENSGT00940000160187"/>
<dbReference type="PANTHER" id="PTHR15304">
    <property type="entry name" value="MYOD FAMILY INHIBITOR"/>
    <property type="match status" value="1"/>
</dbReference>
<protein>
    <recommendedName>
        <fullName evidence="5">MyoD family inhibitor</fullName>
    </recommendedName>
</protein>
<evidence type="ECO:0000313" key="3">
    <source>
        <dbReference type="Ensembl" id="ENSCMIP00000033196.1"/>
    </source>
</evidence>
<dbReference type="GO" id="GO:0010468">
    <property type="term" value="P:regulation of gene expression"/>
    <property type="evidence" value="ECO:0007669"/>
    <property type="project" value="UniProtKB-ARBA"/>
</dbReference>
<evidence type="ECO:0008006" key="5">
    <source>
        <dbReference type="Google" id="ProtNLM"/>
    </source>
</evidence>
<dbReference type="PANTHER" id="PTHR15304:SF1">
    <property type="entry name" value="MYOD FAMILY INHIBITOR"/>
    <property type="match status" value="1"/>
</dbReference>
<sequence length="169" mass="17155">GQPQAGAAPGSCSVSGRQDQPPRPSGTRSDPRPGSGHKVPSRTTKRPPPVRQKKPGPPPPLNLSGKKGKAAPSPTGALIPAGEQQGCCVHCILACLFCEFLTLCGLVLDCATCGSCGSDASCCCLCCGSEECAACELPCDLDCGIVDACCESADCLEICMECCGLCFSS</sequence>
<dbReference type="Pfam" id="PF15316">
    <property type="entry name" value="MDFI"/>
    <property type="match status" value="1"/>
</dbReference>
<accession>A0A4W3J0Q3</accession>
<proteinExistence type="inferred from homology"/>
<reference evidence="4" key="1">
    <citation type="journal article" date="2006" name="Science">
        <title>Ancient noncoding elements conserved in the human genome.</title>
        <authorList>
            <person name="Venkatesh B."/>
            <person name="Kirkness E.F."/>
            <person name="Loh Y.H."/>
            <person name="Halpern A.L."/>
            <person name="Lee A.P."/>
            <person name="Johnson J."/>
            <person name="Dandona N."/>
            <person name="Viswanathan L.D."/>
            <person name="Tay A."/>
            <person name="Venter J.C."/>
            <person name="Strausberg R.L."/>
            <person name="Brenner S."/>
        </authorList>
    </citation>
    <scope>NUCLEOTIDE SEQUENCE [LARGE SCALE GENOMIC DNA]</scope>
</reference>
<dbReference type="InterPro" id="IPR026134">
    <property type="entry name" value="MDFI/MDFIC"/>
</dbReference>
<reference evidence="4" key="2">
    <citation type="journal article" date="2007" name="PLoS Biol.">
        <title>Survey sequencing and comparative analysis of the elephant shark (Callorhinchus milii) genome.</title>
        <authorList>
            <person name="Venkatesh B."/>
            <person name="Kirkness E.F."/>
            <person name="Loh Y.H."/>
            <person name="Halpern A.L."/>
            <person name="Lee A.P."/>
            <person name="Johnson J."/>
            <person name="Dandona N."/>
            <person name="Viswanathan L.D."/>
            <person name="Tay A."/>
            <person name="Venter J.C."/>
            <person name="Strausberg R.L."/>
            <person name="Brenner S."/>
        </authorList>
    </citation>
    <scope>NUCLEOTIDE SEQUENCE [LARGE SCALE GENOMIC DNA]</scope>
</reference>
<feature type="compositionally biased region" description="Pro residues" evidence="2">
    <location>
        <begin position="46"/>
        <end position="61"/>
    </location>
</feature>
<reference evidence="3" key="4">
    <citation type="submission" date="2025-08" db="UniProtKB">
        <authorList>
            <consortium name="Ensembl"/>
        </authorList>
    </citation>
    <scope>IDENTIFICATION</scope>
</reference>